<evidence type="ECO:0000313" key="3">
    <source>
        <dbReference type="EMBL" id="MBB6098645.1"/>
    </source>
</evidence>
<dbReference type="GO" id="GO:0004722">
    <property type="term" value="F:protein serine/threonine phosphatase activity"/>
    <property type="evidence" value="ECO:0007669"/>
    <property type="project" value="UniProtKB-EC"/>
</dbReference>
<gene>
    <name evidence="3" type="ORF">HNR42_002080</name>
</gene>
<dbReference type="RefSeq" id="WP_183987280.1">
    <property type="nucleotide sequence ID" value="NZ_JACHHG010000007.1"/>
</dbReference>
<comment type="caution">
    <text evidence="3">The sequence shown here is derived from an EMBL/GenBank/DDBJ whole genome shotgun (WGS) entry which is preliminary data.</text>
</comment>
<dbReference type="InterPro" id="IPR011009">
    <property type="entry name" value="Kinase-like_dom_sf"/>
</dbReference>
<dbReference type="SUPFAM" id="SSF81606">
    <property type="entry name" value="PP2C-like"/>
    <property type="match status" value="1"/>
</dbReference>
<keyword evidence="3" id="KW-0378">Hydrolase</keyword>
<reference evidence="3 4" key="1">
    <citation type="submission" date="2020-08" db="EMBL/GenBank/DDBJ databases">
        <title>Genomic Encyclopedia of Type Strains, Phase IV (KMG-IV): sequencing the most valuable type-strain genomes for metagenomic binning, comparative biology and taxonomic classification.</title>
        <authorList>
            <person name="Goeker M."/>
        </authorList>
    </citation>
    <scope>NUCLEOTIDE SEQUENCE [LARGE SCALE GENOMIC DNA]</scope>
    <source>
        <strain evidence="3 4">DSM 21458</strain>
    </source>
</reference>
<feature type="compositionally biased region" description="Low complexity" evidence="1">
    <location>
        <begin position="61"/>
        <end position="90"/>
    </location>
</feature>
<feature type="compositionally biased region" description="Low complexity" evidence="1">
    <location>
        <begin position="30"/>
        <end position="39"/>
    </location>
</feature>
<dbReference type="Proteomes" id="UP000569951">
    <property type="component" value="Unassembled WGS sequence"/>
</dbReference>
<protein>
    <submittedName>
        <fullName evidence="3">Protein phosphatase</fullName>
        <ecNumber evidence="3">3.1.3.16</ecNumber>
    </submittedName>
</protein>
<dbReference type="InterPro" id="IPR001932">
    <property type="entry name" value="PPM-type_phosphatase-like_dom"/>
</dbReference>
<feature type="region of interest" description="Disordered" evidence="1">
    <location>
        <begin position="1"/>
        <end position="150"/>
    </location>
</feature>
<feature type="compositionally biased region" description="Low complexity" evidence="1">
    <location>
        <begin position="138"/>
        <end position="150"/>
    </location>
</feature>
<dbReference type="PROSITE" id="PS51746">
    <property type="entry name" value="PPM_2"/>
    <property type="match status" value="1"/>
</dbReference>
<dbReference type="EC" id="3.1.3.16" evidence="3"/>
<dbReference type="InterPro" id="IPR036457">
    <property type="entry name" value="PPM-type-like_dom_sf"/>
</dbReference>
<dbReference type="Gene3D" id="3.60.40.10">
    <property type="entry name" value="PPM-type phosphatase domain"/>
    <property type="match status" value="1"/>
</dbReference>
<proteinExistence type="predicted"/>
<evidence type="ECO:0000256" key="1">
    <source>
        <dbReference type="SAM" id="MobiDB-lite"/>
    </source>
</evidence>
<dbReference type="CDD" id="cd00143">
    <property type="entry name" value="PP2Cc"/>
    <property type="match status" value="1"/>
</dbReference>
<organism evidence="3 4">
    <name type="scientific">Deinobacterium chartae</name>
    <dbReference type="NCBI Taxonomy" id="521158"/>
    <lineage>
        <taxon>Bacteria</taxon>
        <taxon>Thermotogati</taxon>
        <taxon>Deinococcota</taxon>
        <taxon>Deinococci</taxon>
        <taxon>Deinococcales</taxon>
        <taxon>Deinococcaceae</taxon>
        <taxon>Deinobacterium</taxon>
    </lineage>
</organism>
<accession>A0A841I410</accession>
<feature type="domain" description="PPM-type phosphatase" evidence="2">
    <location>
        <begin position="400"/>
        <end position="654"/>
    </location>
</feature>
<sequence>MDDDRKALPASETDAEAHEGGPDPRSWGGEEAAAESPELPELPELPEAPTAPEASLEELEPVQAGALAASGAAEAAVAAADPSEPVEAAAPPSPGMPAPTPEFRAEPLPAESQPDSLPEGPEADFGPGEPGDLEEDGPQGVAEASAAGQAAEDHLEELILEPVADRAATTGEEALTWDGRTYRVRQALPRGWYRAEDEGGQTVLLREGPAALPADLPGHRLLPRPLYLGSEGSVYPWTEGEPWLPQEALSLEAAVERLKPLAQYAFALERQGYALLDLDPEGILTGESGPRLRFPPRVVRLGEERPRVYREGYTAPEASYGGPATGREGSYLLGALLYRLLTGEALPAEGPSPLRLRALGLPGLPQLMRAALAPDAERLTPTAFLAALRALVPQAQPRFAVGAATTVGLNPDRPVNEDAFGYSLRHLEAHEGSRLLLRACVADGMGGMAAGEVAARAAVEAFIGGAVPAPGDAGVQAEWAVDLVWQANRRVLEALAGEDGGCAFSGVVLVGSRVALAHVGDTRVYLRAAGGLRQLSRDHSLVAAMVASGMLTEEEAESSPDRNKILRSLGSVRQPQPDYVQGLSATQDEPTLELQPGEALVLLSDGVWGEVKPARLEQILAEHQQDPQAAADALVRAALEAGAPDNATAVIVQRER</sequence>
<dbReference type="SMART" id="SM00331">
    <property type="entry name" value="PP2C_SIG"/>
    <property type="match status" value="1"/>
</dbReference>
<keyword evidence="4" id="KW-1185">Reference proteome</keyword>
<evidence type="ECO:0000313" key="4">
    <source>
        <dbReference type="Proteomes" id="UP000569951"/>
    </source>
</evidence>
<name>A0A841I410_9DEIO</name>
<feature type="compositionally biased region" description="Low complexity" evidence="1">
    <location>
        <begin position="45"/>
        <end position="54"/>
    </location>
</feature>
<dbReference type="SMART" id="SM00332">
    <property type="entry name" value="PP2Cc"/>
    <property type="match status" value="1"/>
</dbReference>
<dbReference type="Pfam" id="PF13672">
    <property type="entry name" value="PP2C_2"/>
    <property type="match status" value="1"/>
</dbReference>
<dbReference type="AlphaFoldDB" id="A0A841I410"/>
<feature type="compositionally biased region" description="Pro residues" evidence="1">
    <location>
        <begin position="91"/>
        <end position="100"/>
    </location>
</feature>
<dbReference type="EMBL" id="JACHHG010000007">
    <property type="protein sequence ID" value="MBB6098645.1"/>
    <property type="molecule type" value="Genomic_DNA"/>
</dbReference>
<evidence type="ECO:0000259" key="2">
    <source>
        <dbReference type="PROSITE" id="PS51746"/>
    </source>
</evidence>
<dbReference type="SUPFAM" id="SSF56112">
    <property type="entry name" value="Protein kinase-like (PK-like)"/>
    <property type="match status" value="1"/>
</dbReference>